<proteinExistence type="predicted"/>
<feature type="transmembrane region" description="Helical" evidence="1">
    <location>
        <begin position="102"/>
        <end position="125"/>
    </location>
</feature>
<gene>
    <name evidence="2" type="ORF">OEZ85_011815</name>
</gene>
<keyword evidence="1" id="KW-0812">Transmembrane</keyword>
<sequence length="178" mass="18555">MDRQTAAQQAYAAYAEVVGAANTRLKAANTKIADLWAKNKPTTLIGWTAFLGACLLCLSALSTALTVLSGFLLSLAWIGVVVYTVLVAVSTAGAFVAGGAALFFSGTCAVMGTTILSCACTAYFCQALFNRVKAAASPYMATTRTNIMPAWVGLQGLAVLQSMRSCPRPLVLPDVCQT</sequence>
<dbReference type="EMBL" id="CP126210">
    <property type="protein sequence ID" value="WIA11720.1"/>
    <property type="molecule type" value="Genomic_DNA"/>
</dbReference>
<organism evidence="2 3">
    <name type="scientific">Tetradesmus obliquus</name>
    <name type="common">Green alga</name>
    <name type="synonym">Acutodesmus obliquus</name>
    <dbReference type="NCBI Taxonomy" id="3088"/>
    <lineage>
        <taxon>Eukaryota</taxon>
        <taxon>Viridiplantae</taxon>
        <taxon>Chlorophyta</taxon>
        <taxon>core chlorophytes</taxon>
        <taxon>Chlorophyceae</taxon>
        <taxon>CS clade</taxon>
        <taxon>Sphaeropleales</taxon>
        <taxon>Scenedesmaceae</taxon>
        <taxon>Tetradesmus</taxon>
    </lineage>
</organism>
<evidence type="ECO:0000256" key="1">
    <source>
        <dbReference type="SAM" id="Phobius"/>
    </source>
</evidence>
<keyword evidence="1" id="KW-0472">Membrane</keyword>
<reference evidence="2 3" key="1">
    <citation type="submission" date="2023-05" db="EMBL/GenBank/DDBJ databases">
        <title>A 100% complete, gapless, phased diploid assembly of the Scenedesmus obliquus UTEX 3031 genome.</title>
        <authorList>
            <person name="Biondi T.C."/>
            <person name="Hanschen E.R."/>
            <person name="Kwon T."/>
            <person name="Eng W."/>
            <person name="Kruse C.P.S."/>
            <person name="Koehler S.I."/>
            <person name="Kunde Y."/>
            <person name="Gleasner C.D."/>
            <person name="You Mak K.T."/>
            <person name="Polle J."/>
            <person name="Hovde B.T."/>
            <person name="Starkenburg S.R."/>
        </authorList>
    </citation>
    <scope>NUCLEOTIDE SEQUENCE [LARGE SCALE GENOMIC DNA]</scope>
    <source>
        <strain evidence="2 3">DOE0152z</strain>
    </source>
</reference>
<keyword evidence="1" id="KW-1133">Transmembrane helix</keyword>
<keyword evidence="3" id="KW-1185">Reference proteome</keyword>
<name>A0ABY8TRW2_TETOB</name>
<evidence type="ECO:0000313" key="3">
    <source>
        <dbReference type="Proteomes" id="UP001244341"/>
    </source>
</evidence>
<dbReference type="Proteomes" id="UP001244341">
    <property type="component" value="Chromosome 3b"/>
</dbReference>
<feature type="transmembrane region" description="Helical" evidence="1">
    <location>
        <begin position="75"/>
        <end position="96"/>
    </location>
</feature>
<evidence type="ECO:0000313" key="2">
    <source>
        <dbReference type="EMBL" id="WIA11720.1"/>
    </source>
</evidence>
<feature type="transmembrane region" description="Helical" evidence="1">
    <location>
        <begin position="44"/>
        <end position="68"/>
    </location>
</feature>
<protein>
    <submittedName>
        <fullName evidence="2">Uncharacterized protein</fullName>
    </submittedName>
</protein>
<accession>A0ABY8TRW2</accession>